<evidence type="ECO:0000256" key="2">
    <source>
        <dbReference type="ARBA" id="ARBA00022737"/>
    </source>
</evidence>
<protein>
    <recommendedName>
        <fullName evidence="4">DYW domain-containing protein</fullName>
    </recommendedName>
</protein>
<dbReference type="InterPro" id="IPR046960">
    <property type="entry name" value="PPR_At4g14850-like_plant"/>
</dbReference>
<feature type="repeat" description="PPR" evidence="3">
    <location>
        <begin position="255"/>
        <end position="289"/>
    </location>
</feature>
<feature type="repeat" description="PPR" evidence="3">
    <location>
        <begin position="53"/>
        <end position="87"/>
    </location>
</feature>
<feature type="domain" description="DYW" evidence="4">
    <location>
        <begin position="571"/>
        <end position="663"/>
    </location>
</feature>
<dbReference type="Pfam" id="PF01535">
    <property type="entry name" value="PPR"/>
    <property type="match status" value="3"/>
</dbReference>
<dbReference type="NCBIfam" id="TIGR00756">
    <property type="entry name" value="PPR"/>
    <property type="match status" value="4"/>
</dbReference>
<dbReference type="EMBL" id="JAYDYQ010002533">
    <property type="protein sequence ID" value="KAK4486044.1"/>
    <property type="molecule type" value="Genomic_DNA"/>
</dbReference>
<comment type="similarity">
    <text evidence="1">Belongs to the PPR family. PCMP-H subfamily.</text>
</comment>
<evidence type="ECO:0000259" key="4">
    <source>
        <dbReference type="Pfam" id="PF14432"/>
    </source>
</evidence>
<dbReference type="Gene3D" id="1.25.40.10">
    <property type="entry name" value="Tetratricopeptide repeat domain"/>
    <property type="match status" value="3"/>
</dbReference>
<evidence type="ECO:0000313" key="5">
    <source>
        <dbReference type="EMBL" id="KAK4486044.1"/>
    </source>
</evidence>
<dbReference type="Proteomes" id="UP001291926">
    <property type="component" value="Unassembled WGS sequence"/>
</dbReference>
<name>A0ABR0DAI2_9LAMI</name>
<feature type="repeat" description="PPR" evidence="3">
    <location>
        <begin position="356"/>
        <end position="390"/>
    </location>
</feature>
<dbReference type="Pfam" id="PF13041">
    <property type="entry name" value="PPR_2"/>
    <property type="match status" value="4"/>
</dbReference>
<dbReference type="PROSITE" id="PS51375">
    <property type="entry name" value="PPR"/>
    <property type="match status" value="5"/>
</dbReference>
<feature type="repeat" description="PPR" evidence="3">
    <location>
        <begin position="325"/>
        <end position="355"/>
    </location>
</feature>
<dbReference type="InterPro" id="IPR046848">
    <property type="entry name" value="E_motif"/>
</dbReference>
<evidence type="ECO:0000313" key="6">
    <source>
        <dbReference type="Proteomes" id="UP001291926"/>
    </source>
</evidence>
<proteinExistence type="inferred from homology"/>
<dbReference type="InterPro" id="IPR032867">
    <property type="entry name" value="DYW_dom"/>
</dbReference>
<dbReference type="Pfam" id="PF14432">
    <property type="entry name" value="DYW_deaminase"/>
    <property type="match status" value="1"/>
</dbReference>
<keyword evidence="2" id="KW-0677">Repeat</keyword>
<dbReference type="InterPro" id="IPR011990">
    <property type="entry name" value="TPR-like_helical_dom_sf"/>
</dbReference>
<dbReference type="Pfam" id="PF20431">
    <property type="entry name" value="E_motif"/>
    <property type="match status" value="1"/>
</dbReference>
<organism evidence="5 6">
    <name type="scientific">Penstemon davidsonii</name>
    <dbReference type="NCBI Taxonomy" id="160366"/>
    <lineage>
        <taxon>Eukaryota</taxon>
        <taxon>Viridiplantae</taxon>
        <taxon>Streptophyta</taxon>
        <taxon>Embryophyta</taxon>
        <taxon>Tracheophyta</taxon>
        <taxon>Spermatophyta</taxon>
        <taxon>Magnoliopsida</taxon>
        <taxon>eudicotyledons</taxon>
        <taxon>Gunneridae</taxon>
        <taxon>Pentapetalae</taxon>
        <taxon>asterids</taxon>
        <taxon>lamiids</taxon>
        <taxon>Lamiales</taxon>
        <taxon>Plantaginaceae</taxon>
        <taxon>Cheloneae</taxon>
        <taxon>Penstemon</taxon>
    </lineage>
</organism>
<evidence type="ECO:0000256" key="1">
    <source>
        <dbReference type="ARBA" id="ARBA00006643"/>
    </source>
</evidence>
<dbReference type="PANTHER" id="PTHR47926:SF520">
    <property type="entry name" value="DYW DOMAIN-CONTAINING PROTEIN"/>
    <property type="match status" value="1"/>
</dbReference>
<accession>A0ABR0DAI2</accession>
<sequence length="663" mass="74435">MEWAEMGWCIHACIHKLGHDTDAFVGTALIDAYSVCGFVDVAKEVFNGIIERDMVSWTGMIACFAENDCFHEALVLFNEMRIEGLLPNNFTFASVIKACLGLEAVVIGRCVHGCVLKTCYEMDQYVGVSLLDLYTRSREIEDARQVFEDIPKNDVVPWSFMIARYSQSDHCEEALDLFLQMRKGLVSPNQFTLASTLKACATLGRLDVGRQIHSHSLKVGLDLNVYVANALMDVYAKSGNIEASMNLFVESTNKNEVSWNTMIVGYVQLGDAEKAFQLYLNMCEEQVQATEVTYSSLLRASASLAALEPGIQIHTMTIKTMYDGDDAVSNALIDMYGKCGRIKDARVVFDIMSKKDVVSWNSMVSAYSMHGLGSEALNIFKDMGKTPIKPNELTFVGVLSACSNTGSLDLGQSYFASMKEDYGIEPCMEHYTCMVSLLGRLGHLEKAVKLIEEIPNDPSVMVWRALLGACVAHNNAELGKFAAEHVLEMEPQDESTYVLLSNIYANAKRWDNVAFVRKSMKRKRVKKEPGLSWVENQGMVHYFAVGDDSHPDIKLIRGMLEWFSLRSKRAGYAANHDAILLDVEEDEKGRLLWLHSERIALAFALIRVPPGSPIRIIKNLRICIDCHAAIKFVSKLVKREIVIRDINRFHHFQDGFCSCKDYW</sequence>
<feature type="repeat" description="PPR" evidence="3">
    <location>
        <begin position="154"/>
        <end position="188"/>
    </location>
</feature>
<comment type="caution">
    <text evidence="5">The sequence shown here is derived from an EMBL/GenBank/DDBJ whole genome shotgun (WGS) entry which is preliminary data.</text>
</comment>
<gene>
    <name evidence="5" type="ORF">RD792_008707</name>
</gene>
<reference evidence="5 6" key="1">
    <citation type="journal article" date="2023" name="bioRxiv">
        <title>Genome report: Whole genome sequence and annotation of Penstemon davidsonii.</title>
        <authorList>
            <person name="Ostevik K.L."/>
            <person name="Alabady M."/>
            <person name="Zhang M."/>
            <person name="Rausher M.D."/>
        </authorList>
    </citation>
    <scope>NUCLEOTIDE SEQUENCE [LARGE SCALE GENOMIC DNA]</scope>
    <source>
        <strain evidence="5">DNT005</strain>
        <tissue evidence="5">Whole leaf</tissue>
    </source>
</reference>
<dbReference type="PANTHER" id="PTHR47926">
    <property type="entry name" value="PENTATRICOPEPTIDE REPEAT-CONTAINING PROTEIN"/>
    <property type="match status" value="1"/>
</dbReference>
<dbReference type="InterPro" id="IPR002885">
    <property type="entry name" value="PPR_rpt"/>
</dbReference>
<evidence type="ECO:0000256" key="3">
    <source>
        <dbReference type="PROSITE-ProRule" id="PRU00708"/>
    </source>
</evidence>
<keyword evidence="6" id="KW-1185">Reference proteome</keyword>